<evidence type="ECO:0000256" key="5">
    <source>
        <dbReference type="ARBA" id="ARBA00022989"/>
    </source>
</evidence>
<accession>A0A916RRS0</accession>
<evidence type="ECO:0000256" key="6">
    <source>
        <dbReference type="ARBA" id="ARBA00023136"/>
    </source>
</evidence>
<keyword evidence="4 7" id="KW-0812">Transmembrane</keyword>
<feature type="transmembrane region" description="Helical" evidence="7">
    <location>
        <begin position="87"/>
        <end position="113"/>
    </location>
</feature>
<evidence type="ECO:0000256" key="1">
    <source>
        <dbReference type="ARBA" id="ARBA00004651"/>
    </source>
</evidence>
<evidence type="ECO:0000256" key="2">
    <source>
        <dbReference type="ARBA" id="ARBA00006386"/>
    </source>
</evidence>
<proteinExistence type="inferred from homology"/>
<comment type="caution">
    <text evidence="8">The sequence shown here is derived from an EMBL/GenBank/DDBJ whole genome shotgun (WGS) entry which is preliminary data.</text>
</comment>
<protein>
    <recommendedName>
        <fullName evidence="10">Permease</fullName>
    </recommendedName>
</protein>
<dbReference type="InterPro" id="IPR005524">
    <property type="entry name" value="DUF318"/>
</dbReference>
<feature type="transmembrane region" description="Helical" evidence="7">
    <location>
        <begin position="12"/>
        <end position="33"/>
    </location>
</feature>
<organism evidence="8 9">
    <name type="scientific">Nitratireductor aestuarii</name>
    <dbReference type="NCBI Taxonomy" id="1735103"/>
    <lineage>
        <taxon>Bacteria</taxon>
        <taxon>Pseudomonadati</taxon>
        <taxon>Pseudomonadota</taxon>
        <taxon>Alphaproteobacteria</taxon>
        <taxon>Hyphomicrobiales</taxon>
        <taxon>Phyllobacteriaceae</taxon>
        <taxon>Nitratireductor</taxon>
    </lineage>
</organism>
<dbReference type="Pfam" id="PF03773">
    <property type="entry name" value="ArsP_1"/>
    <property type="match status" value="1"/>
</dbReference>
<sequence>MSNRKTDFKLIDGGFNFLAAICLISGLFVFWFYGLPGVLSALRTAAGDSLFIIPLIALGVTIGALLTSLVPNEIVARHLGRQAGFRAIVLSSVIGSIMPGGPFVAFPIIVALGGAGASVGSLIAFLTAWSAVGVHRLLVWEIPFMGAEFGTLRFVCSIPIPIIAGVVANKLSDNVRALRMDWEKRH</sequence>
<dbReference type="EMBL" id="BMIF01000004">
    <property type="protein sequence ID" value="GGA63725.1"/>
    <property type="molecule type" value="Genomic_DNA"/>
</dbReference>
<feature type="transmembrane region" description="Helical" evidence="7">
    <location>
        <begin position="45"/>
        <end position="66"/>
    </location>
</feature>
<keyword evidence="3" id="KW-1003">Cell membrane</keyword>
<keyword evidence="5 7" id="KW-1133">Transmembrane helix</keyword>
<gene>
    <name evidence="8" type="ORF">GCM10011385_16910</name>
</gene>
<dbReference type="GO" id="GO:0005886">
    <property type="term" value="C:plasma membrane"/>
    <property type="evidence" value="ECO:0007669"/>
    <property type="project" value="UniProtKB-SubCell"/>
</dbReference>
<dbReference type="RefSeq" id="WP_188720616.1">
    <property type="nucleotide sequence ID" value="NZ_BMIF01000004.1"/>
</dbReference>
<reference evidence="8" key="1">
    <citation type="journal article" date="2014" name="Int. J. Syst. Evol. Microbiol.">
        <title>Complete genome sequence of Corynebacterium casei LMG S-19264T (=DSM 44701T), isolated from a smear-ripened cheese.</title>
        <authorList>
            <consortium name="US DOE Joint Genome Institute (JGI-PGF)"/>
            <person name="Walter F."/>
            <person name="Albersmeier A."/>
            <person name="Kalinowski J."/>
            <person name="Ruckert C."/>
        </authorList>
    </citation>
    <scope>NUCLEOTIDE SEQUENCE</scope>
    <source>
        <strain evidence="8">CGMCC 1.15320</strain>
    </source>
</reference>
<evidence type="ECO:0000313" key="9">
    <source>
        <dbReference type="Proteomes" id="UP000636264"/>
    </source>
</evidence>
<dbReference type="Proteomes" id="UP000636264">
    <property type="component" value="Unassembled WGS sequence"/>
</dbReference>
<name>A0A916RRS0_9HYPH</name>
<comment type="subcellular location">
    <subcellularLocation>
        <location evidence="1">Cell membrane</location>
        <topology evidence="1">Multi-pass membrane protein</topology>
    </subcellularLocation>
</comment>
<evidence type="ECO:0000256" key="4">
    <source>
        <dbReference type="ARBA" id="ARBA00022692"/>
    </source>
</evidence>
<evidence type="ECO:0000256" key="3">
    <source>
        <dbReference type="ARBA" id="ARBA00022475"/>
    </source>
</evidence>
<dbReference type="AlphaFoldDB" id="A0A916RRS0"/>
<keyword evidence="6 7" id="KW-0472">Membrane</keyword>
<keyword evidence="9" id="KW-1185">Reference proteome</keyword>
<evidence type="ECO:0008006" key="10">
    <source>
        <dbReference type="Google" id="ProtNLM"/>
    </source>
</evidence>
<comment type="similarity">
    <text evidence="2">Belongs to the UPF0718 family.</text>
</comment>
<evidence type="ECO:0000313" key="8">
    <source>
        <dbReference type="EMBL" id="GGA63725.1"/>
    </source>
</evidence>
<evidence type="ECO:0000256" key="7">
    <source>
        <dbReference type="SAM" id="Phobius"/>
    </source>
</evidence>
<feature type="transmembrane region" description="Helical" evidence="7">
    <location>
        <begin position="119"/>
        <end position="139"/>
    </location>
</feature>
<reference evidence="8" key="2">
    <citation type="submission" date="2020-09" db="EMBL/GenBank/DDBJ databases">
        <authorList>
            <person name="Sun Q."/>
            <person name="Zhou Y."/>
        </authorList>
    </citation>
    <scope>NUCLEOTIDE SEQUENCE</scope>
    <source>
        <strain evidence="8">CGMCC 1.15320</strain>
    </source>
</reference>